<feature type="compositionally biased region" description="Pro residues" evidence="2">
    <location>
        <begin position="399"/>
        <end position="437"/>
    </location>
</feature>
<keyword evidence="1" id="KW-0843">Virulence</keyword>
<evidence type="ECO:0000313" key="4">
    <source>
        <dbReference type="EMBL" id="KAJ0394068.1"/>
    </source>
</evidence>
<gene>
    <name evidence="4" type="ORF">P43SY_002169</name>
</gene>
<dbReference type="Proteomes" id="UP001209570">
    <property type="component" value="Unassembled WGS sequence"/>
</dbReference>
<proteinExistence type="predicted"/>
<reference evidence="4" key="1">
    <citation type="submission" date="2021-12" db="EMBL/GenBank/DDBJ databases">
        <title>Prjna785345.</title>
        <authorList>
            <person name="Rujirawat T."/>
            <person name="Krajaejun T."/>
        </authorList>
    </citation>
    <scope>NUCLEOTIDE SEQUENCE</scope>
    <source>
        <strain evidence="4">Pi057C3</strain>
    </source>
</reference>
<organism evidence="4 5">
    <name type="scientific">Pythium insidiosum</name>
    <name type="common">Pythiosis disease agent</name>
    <dbReference type="NCBI Taxonomy" id="114742"/>
    <lineage>
        <taxon>Eukaryota</taxon>
        <taxon>Sar</taxon>
        <taxon>Stramenopiles</taxon>
        <taxon>Oomycota</taxon>
        <taxon>Peronosporomycetes</taxon>
        <taxon>Pythiales</taxon>
        <taxon>Pythiaceae</taxon>
        <taxon>Pythium</taxon>
    </lineage>
</organism>
<evidence type="ECO:0000256" key="2">
    <source>
        <dbReference type="SAM" id="MobiDB-lite"/>
    </source>
</evidence>
<dbReference type="InterPro" id="IPR009003">
    <property type="entry name" value="Peptidase_S1_PA"/>
</dbReference>
<dbReference type="PANTHER" id="PTHR36234">
    <property type="entry name" value="LYSYL ENDOPEPTIDASE"/>
    <property type="match status" value="1"/>
</dbReference>
<comment type="caution">
    <text evidence="4">The sequence shown here is derived from an EMBL/GenBank/DDBJ whole genome shotgun (WGS) entry which is preliminary data.</text>
</comment>
<feature type="chain" id="PRO_5041941154" description="Serine protease" evidence="3">
    <location>
        <begin position="26"/>
        <end position="470"/>
    </location>
</feature>
<accession>A0AAD5Q4Z8</accession>
<dbReference type="Gene3D" id="2.40.10.10">
    <property type="entry name" value="Trypsin-like serine proteases"/>
    <property type="match status" value="2"/>
</dbReference>
<sequence>MFKKAAIATALLVAALSSPTAYGWADAVQGLPVNEKGILQVGTTEPANIQARVGESREDVISYPGAQYIAVRFDSFDLPENDEVVIRNADFSVLYTYRGKGRNDAGSFFATHILGDKVFVQYIARSKEASNGQRLAYSIPAFARGFKPRPTESVCGKDDSEPAKCYTTSSDLPQAYTRAKAVARLLINGTSLCTGWLAGSEGHLFTNQHCIDDPALAASTDIEFNAESASCAEQCQIQLGCKGTIVTSKSTFVTNNEERDYAVLKLPATADIQTYGYLQLRASGPQLGERIYIPQHPAGNAKRIAAKVDDGSPAKIEQVGAALSCGSNQVGYNADTQGGSSGSPVLGAADNLVVSLHHCGGCNNQGVDITDVINDLKAKNIQIKDLIVGSGAPTHSPVPTTPTPTTPKPTTPKPTTPKPTTPKPTTPKPTTPKPTTPKPSVCAGLTYSQCQDSLDCYWSWWRGVCRPFSS</sequence>
<feature type="region of interest" description="Disordered" evidence="2">
    <location>
        <begin position="388"/>
        <end position="440"/>
    </location>
</feature>
<dbReference type="SUPFAM" id="SSF50494">
    <property type="entry name" value="Trypsin-like serine proteases"/>
    <property type="match status" value="1"/>
</dbReference>
<evidence type="ECO:0008006" key="6">
    <source>
        <dbReference type="Google" id="ProtNLM"/>
    </source>
</evidence>
<dbReference type="InterPro" id="IPR043504">
    <property type="entry name" value="Peptidase_S1_PA_chymotrypsin"/>
</dbReference>
<keyword evidence="5" id="KW-1185">Reference proteome</keyword>
<dbReference type="Pfam" id="PF13365">
    <property type="entry name" value="Trypsin_2"/>
    <property type="match status" value="1"/>
</dbReference>
<evidence type="ECO:0000313" key="5">
    <source>
        <dbReference type="Proteomes" id="UP001209570"/>
    </source>
</evidence>
<keyword evidence="3" id="KW-0732">Signal</keyword>
<dbReference type="EMBL" id="JAKCXM010000438">
    <property type="protein sequence ID" value="KAJ0394068.1"/>
    <property type="molecule type" value="Genomic_DNA"/>
</dbReference>
<name>A0AAD5Q4Z8_PYTIN</name>
<dbReference type="AlphaFoldDB" id="A0AAD5Q4Z8"/>
<feature type="signal peptide" evidence="3">
    <location>
        <begin position="1"/>
        <end position="25"/>
    </location>
</feature>
<dbReference type="PANTHER" id="PTHR36234:SF5">
    <property type="entry name" value="LYSYL ENDOPEPTIDASE"/>
    <property type="match status" value="1"/>
</dbReference>
<evidence type="ECO:0000256" key="3">
    <source>
        <dbReference type="SAM" id="SignalP"/>
    </source>
</evidence>
<protein>
    <recommendedName>
        <fullName evidence="6">Serine protease</fullName>
    </recommendedName>
</protein>
<evidence type="ECO:0000256" key="1">
    <source>
        <dbReference type="ARBA" id="ARBA00023026"/>
    </source>
</evidence>